<dbReference type="AlphaFoldDB" id="A0A645BL96"/>
<evidence type="ECO:0000313" key="1">
    <source>
        <dbReference type="EMBL" id="MPM66240.1"/>
    </source>
</evidence>
<protein>
    <submittedName>
        <fullName evidence="1">Uncharacterized protein</fullName>
    </submittedName>
</protein>
<name>A0A645BL96_9ZZZZ</name>
<gene>
    <name evidence="1" type="ORF">SDC9_113147</name>
</gene>
<sequence>MGVENEFLTPFAHLFAFPALHTLFLNRKAFIGNNQVLVDPDYFPEAFALGTSAHRAVEVEHQFRRLFERDPV</sequence>
<comment type="caution">
    <text evidence="1">The sequence shown here is derived from an EMBL/GenBank/DDBJ whole genome shotgun (WGS) entry which is preliminary data.</text>
</comment>
<proteinExistence type="predicted"/>
<reference evidence="1" key="1">
    <citation type="submission" date="2019-08" db="EMBL/GenBank/DDBJ databases">
        <authorList>
            <person name="Kucharzyk K."/>
            <person name="Murdoch R.W."/>
            <person name="Higgins S."/>
            <person name="Loffler F."/>
        </authorList>
    </citation>
    <scope>NUCLEOTIDE SEQUENCE</scope>
</reference>
<organism evidence="1">
    <name type="scientific">bioreactor metagenome</name>
    <dbReference type="NCBI Taxonomy" id="1076179"/>
    <lineage>
        <taxon>unclassified sequences</taxon>
        <taxon>metagenomes</taxon>
        <taxon>ecological metagenomes</taxon>
    </lineage>
</organism>
<accession>A0A645BL96</accession>
<dbReference type="EMBL" id="VSSQ01020964">
    <property type="protein sequence ID" value="MPM66240.1"/>
    <property type="molecule type" value="Genomic_DNA"/>
</dbReference>